<sequence>MEGDTQVSTKVPVMKDYAGPVEVNNGDLAPIRKEGTKEDEETTLDGEFVKVEKEPVEVKISSEDDKPSVTERSLSGSSRELLEAQEKVKDLELELERVTGVLKNSESENSKLKDVVLLTKDKLEESGKKYEELELGHEKLQGQIIEAEENYKSQLSTLQEALQAQEAKHKELVEVKEAFDSLNLEVESSRKKTQELEQELQRSAGEALKFEELHKQSGSHAESEMQRASEFEKLLEVAKQSTKEKEDQMASLQEEIKGLYEKITENQKVEEALKATATELLTAQEELVVSKTQNLDMEKRLSSNEAAINELKDQLELKKASDSQVKEDMSTLENVLTATKEDLQAKVSELEEMRQKLQEEVNAKELVESGSKAQEAQVSTMQEKLAKIVKEKEALEAAVADLTGNAANLKDLCSDLEDKLKVSNENFSKSDSLLSQALSNNAELEQKLKSLEELHNESGVAAITATQKNTELEELIRTTNEAAEEAKSQLRELETRFIAVEQRNVELEQQLNLVELKSNDAKRDAREFSEKAAELSKALIEIEEEKKLLNDQMKDYQDKITQLESASSQSSSRNSELEEELKIAKEKSAEHEDRASMNHQRSIELEDLFQQSHSKVEYAGKKVNELELLLEAEKYRIQELEEQIISLEKERADAEADSKKYSDRVVELGSELEAFQAKGSSLEVALQIANEKESELTGLLNVATDEKKRFEEALNSSNEKLREAENLLEVLQNDLTMTQENLKNIENDLNAAGFRENEVLEKLKLAEEQLEEQGRVIEQATTRNLELESVHESLTRDTDLKLLEAMENFTNRDTEAKSLFEKLKVREDQVKTYEKQIAEETDRSTSLKEELDSYLMKMASLETANEELKKQILEAENKACNSFSDNELLLETNCQLKSKVDELQELLDLAMSEKEASAQQVASHTNTITELTDKHSRALELHSTAEARIVEAENQLQESIQKFGQRDIEVKDLNEKLDALQSQIKLFEGQATEASVIAESRKIELEETLLKLKNLESTIDELQVKLNHFEKESGGLAEANSKLTEELAIYESKLSDVQAKLSAAHAEKDETVEHLQTSKKTIEELSQQLSTEGQKLQSQISSIMEENNLLSETYQNSNKELQSLIFQLQEQLKEQKANEDALRFELEKHKGEIAEKAVLQTRLKEVEEQLVLGEAQLKDEKESYSQKEVEREAALKKSLDDLEAKNKELVHLEKLVKELEQKLQKADAKLLEKGNGASSNEPKDVVEIKSRDIGSTISTPTKRKSKKRSEVTSVATSSSPGIHGQTEDHSAMTSFKFILAVALVSIIIGVILGKKY</sequence>
<feature type="region of interest" description="Disordered" evidence="2">
    <location>
        <begin position="1233"/>
        <end position="1287"/>
    </location>
</feature>
<evidence type="ECO:0000313" key="6">
    <source>
        <dbReference type="Proteomes" id="UP000593562"/>
    </source>
</evidence>
<reference evidence="5 6" key="1">
    <citation type="journal article" date="2020" name="Nat. Commun.">
        <title>Genome of Tripterygium wilfordii and identification of cytochrome P450 involved in triptolide biosynthesis.</title>
        <authorList>
            <person name="Tu L."/>
            <person name="Su P."/>
            <person name="Zhang Z."/>
            <person name="Gao L."/>
            <person name="Wang J."/>
            <person name="Hu T."/>
            <person name="Zhou J."/>
            <person name="Zhang Y."/>
            <person name="Zhao Y."/>
            <person name="Liu Y."/>
            <person name="Song Y."/>
            <person name="Tong Y."/>
            <person name="Lu Y."/>
            <person name="Yang J."/>
            <person name="Xu C."/>
            <person name="Jia M."/>
            <person name="Peters R.J."/>
            <person name="Huang L."/>
            <person name="Gao W."/>
        </authorList>
    </citation>
    <scope>NUCLEOTIDE SEQUENCE [LARGE SCALE GENOMIC DNA]</scope>
    <source>
        <strain evidence="6">cv. XIE 37</strain>
        <tissue evidence="5">Leaf</tissue>
    </source>
</reference>
<feature type="coiled-coil region" evidence="1">
    <location>
        <begin position="700"/>
        <end position="797"/>
    </location>
</feature>
<evidence type="ECO:0000256" key="1">
    <source>
        <dbReference type="SAM" id="Coils"/>
    </source>
</evidence>
<keyword evidence="3" id="KW-0472">Membrane</keyword>
<feature type="compositionally biased region" description="Basic and acidic residues" evidence="2">
    <location>
        <begin position="1241"/>
        <end position="1252"/>
    </location>
</feature>
<feature type="region of interest" description="Disordered" evidence="2">
    <location>
        <begin position="1"/>
        <end position="81"/>
    </location>
</feature>
<dbReference type="PANTHER" id="PTHR43049">
    <property type="entry name" value="EARLY ENDOSOME ANTIGEN"/>
    <property type="match status" value="1"/>
</dbReference>
<dbReference type="SUPFAM" id="SSF57997">
    <property type="entry name" value="Tropomyosin"/>
    <property type="match status" value="4"/>
</dbReference>
<feature type="compositionally biased region" description="Basic and acidic residues" evidence="2">
    <location>
        <begin position="47"/>
        <end position="69"/>
    </location>
</feature>
<dbReference type="EMBL" id="JAAARO010000004">
    <property type="protein sequence ID" value="KAF5748867.1"/>
    <property type="molecule type" value="Genomic_DNA"/>
</dbReference>
<feature type="region of interest" description="Disordered" evidence="2">
    <location>
        <begin position="188"/>
        <end position="208"/>
    </location>
</feature>
<proteinExistence type="predicted"/>
<evidence type="ECO:0000256" key="3">
    <source>
        <dbReference type="SAM" id="Phobius"/>
    </source>
</evidence>
<feature type="transmembrane region" description="Helical" evidence="3">
    <location>
        <begin position="1295"/>
        <end position="1313"/>
    </location>
</feature>
<dbReference type="PANTHER" id="PTHR43049:SF1">
    <property type="entry name" value="EARLY ENDOSOME ANTIGEN"/>
    <property type="match status" value="1"/>
</dbReference>
<feature type="compositionally biased region" description="Low complexity" evidence="2">
    <location>
        <begin position="563"/>
        <end position="574"/>
    </location>
</feature>
<evidence type="ECO:0000313" key="5">
    <source>
        <dbReference type="EMBL" id="KAF5748867.1"/>
    </source>
</evidence>
<dbReference type="Proteomes" id="UP000593562">
    <property type="component" value="Unassembled WGS sequence"/>
</dbReference>
<feature type="region of interest" description="Disordered" evidence="2">
    <location>
        <begin position="562"/>
        <end position="598"/>
    </location>
</feature>
<keyword evidence="1" id="KW-0175">Coiled coil</keyword>
<dbReference type="InParanoid" id="A0A7J7DRD1"/>
<organism evidence="5 6">
    <name type="scientific">Tripterygium wilfordii</name>
    <name type="common">Thunder God vine</name>
    <dbReference type="NCBI Taxonomy" id="458696"/>
    <lineage>
        <taxon>Eukaryota</taxon>
        <taxon>Viridiplantae</taxon>
        <taxon>Streptophyta</taxon>
        <taxon>Embryophyta</taxon>
        <taxon>Tracheophyta</taxon>
        <taxon>Spermatophyta</taxon>
        <taxon>Magnoliopsida</taxon>
        <taxon>eudicotyledons</taxon>
        <taxon>Gunneridae</taxon>
        <taxon>Pentapetalae</taxon>
        <taxon>rosids</taxon>
        <taxon>fabids</taxon>
        <taxon>Celastrales</taxon>
        <taxon>Celastraceae</taxon>
        <taxon>Tripterygium</taxon>
    </lineage>
</organism>
<feature type="coiled-coil region" evidence="1">
    <location>
        <begin position="623"/>
        <end position="664"/>
    </location>
</feature>
<dbReference type="FunCoup" id="A0A7J7DRD1">
    <property type="interactions" value="537"/>
</dbReference>
<gene>
    <name evidence="5" type="ORF">HS088_TW04G00828</name>
</gene>
<keyword evidence="6" id="KW-1185">Reference proteome</keyword>
<feature type="coiled-coil region" evidence="1">
    <location>
        <begin position="823"/>
        <end position="1232"/>
    </location>
</feature>
<evidence type="ECO:0000259" key="4">
    <source>
        <dbReference type="Pfam" id="PF26581"/>
    </source>
</evidence>
<accession>A0A7J7DRD1</accession>
<feature type="compositionally biased region" description="Polar residues" evidence="2">
    <location>
        <begin position="1271"/>
        <end position="1280"/>
    </location>
</feature>
<protein>
    <submittedName>
        <fullName evidence="5">Myosin-9-like</fullName>
    </submittedName>
</protein>
<name>A0A7J7DRD1_TRIWF</name>
<feature type="domain" description="WIT1/2 N-terminal helical bundle" evidence="4">
    <location>
        <begin position="174"/>
        <end position="308"/>
    </location>
</feature>
<dbReference type="Pfam" id="PF26581">
    <property type="entry name" value="WIT1_2_N"/>
    <property type="match status" value="1"/>
</dbReference>
<dbReference type="InterPro" id="IPR058610">
    <property type="entry name" value="WIT1_2_N"/>
</dbReference>
<feature type="compositionally biased region" description="Basic and acidic residues" evidence="2">
    <location>
        <begin position="580"/>
        <end position="598"/>
    </location>
</feature>
<comment type="caution">
    <text evidence="5">The sequence shown here is derived from an EMBL/GenBank/DDBJ whole genome shotgun (WGS) entry which is preliminary data.</text>
</comment>
<keyword evidence="3" id="KW-0812">Transmembrane</keyword>
<keyword evidence="3" id="KW-1133">Transmembrane helix</keyword>
<evidence type="ECO:0000256" key="2">
    <source>
        <dbReference type="SAM" id="MobiDB-lite"/>
    </source>
</evidence>